<organism evidence="2 3">
    <name type="scientific">Micromonospora yangpuensis</name>
    <dbReference type="NCBI Taxonomy" id="683228"/>
    <lineage>
        <taxon>Bacteria</taxon>
        <taxon>Bacillati</taxon>
        <taxon>Actinomycetota</taxon>
        <taxon>Actinomycetes</taxon>
        <taxon>Micromonosporales</taxon>
        <taxon>Micromonosporaceae</taxon>
        <taxon>Micromonospora</taxon>
    </lineage>
</organism>
<gene>
    <name evidence="2" type="ORF">GA0070617_1135</name>
</gene>
<dbReference type="Proteomes" id="UP000198937">
    <property type="component" value="Unassembled WGS sequence"/>
</dbReference>
<name>A0A1C6U5F4_9ACTN</name>
<dbReference type="STRING" id="683228.GA0070617_1135"/>
<protein>
    <submittedName>
        <fullName evidence="2">Uncharacterized protein</fullName>
    </submittedName>
</protein>
<feature type="region of interest" description="Disordered" evidence="1">
    <location>
        <begin position="22"/>
        <end position="67"/>
    </location>
</feature>
<sequence length="570" mass="62583">MAYPDPNYDYYDWDADQFSYATPPLNPATPDFSFDEPFPTADQGHLVPDLGDPMSYEYTQPDGEIGAPADWMETTGGDLDNFGNPGHEGAFGDLEPPFRSGTPLPYQINRYSPSQFLPAESVVSPGFGVPTSPPRPLPRSPSPQLPATMPAVARLTSPVPAGRAGPSHREVARRTPASAPIPGEAGNRAPGNSEEYTLREVVDFIRKTGAPSIRSEHLKSEHVRLFEQHKGLPVGQLRLPARRRYDAKLALRSTYQPIMPGGEQSSQDSEHFTYGDVVDFLRSKGIMVIDVNQIKLEHLRMFEKARGLPPNELQLPDSPKRRNTRLERRHLPDLGDPASVATAAIARLSPQQPAGATSGTHSPHVEAGNHPTQAPRDYYLDEVVKFVRSTRKGSFYRNTVGASHLKRFAEEKGIQGTLSIPLGARGPTTKLILTPRGEPAPQPAKLAKPIDYTPQSEGVFDPNVHTYGAVARFMYRIRGTHRLPTLEDVSLYAQAEGLDPERLKHDWTAKSTDPLIYLPPNSPQDRPQNTAQATSAALREPSAEAVPSSSRTLPPIDRHGKRPAGKGHRK</sequence>
<feature type="compositionally biased region" description="Polar residues" evidence="1">
    <location>
        <begin position="523"/>
        <end position="535"/>
    </location>
</feature>
<feature type="region of interest" description="Disordered" evidence="1">
    <location>
        <begin position="350"/>
        <end position="374"/>
    </location>
</feature>
<feature type="region of interest" description="Disordered" evidence="1">
    <location>
        <begin position="514"/>
        <end position="570"/>
    </location>
</feature>
<feature type="region of interest" description="Disordered" evidence="1">
    <location>
        <begin position="128"/>
        <end position="147"/>
    </location>
</feature>
<evidence type="ECO:0000313" key="2">
    <source>
        <dbReference type="EMBL" id="SCL49286.1"/>
    </source>
</evidence>
<accession>A0A1C6U5F4</accession>
<dbReference type="AlphaFoldDB" id="A0A1C6U5F4"/>
<keyword evidence="3" id="KW-1185">Reference proteome</keyword>
<feature type="compositionally biased region" description="Polar residues" evidence="1">
    <location>
        <begin position="350"/>
        <end position="361"/>
    </location>
</feature>
<reference evidence="2 3" key="1">
    <citation type="submission" date="2016-06" db="EMBL/GenBank/DDBJ databases">
        <authorList>
            <person name="Kjaerup R.B."/>
            <person name="Dalgaard T.S."/>
            <person name="Juul-Madsen H.R."/>
        </authorList>
    </citation>
    <scope>NUCLEOTIDE SEQUENCE [LARGE SCALE GENOMIC DNA]</scope>
    <source>
        <strain evidence="2 3">DSM 45577</strain>
    </source>
</reference>
<evidence type="ECO:0000313" key="3">
    <source>
        <dbReference type="Proteomes" id="UP000198937"/>
    </source>
</evidence>
<feature type="compositionally biased region" description="Basic residues" evidence="1">
    <location>
        <begin position="559"/>
        <end position="570"/>
    </location>
</feature>
<feature type="compositionally biased region" description="Pro residues" evidence="1">
    <location>
        <begin position="131"/>
        <end position="144"/>
    </location>
</feature>
<dbReference type="EMBL" id="FMIA01000002">
    <property type="protein sequence ID" value="SCL49286.1"/>
    <property type="molecule type" value="Genomic_DNA"/>
</dbReference>
<proteinExistence type="predicted"/>
<dbReference type="RefSeq" id="WP_091434577.1">
    <property type="nucleotide sequence ID" value="NZ_BMMJ01000001.1"/>
</dbReference>
<evidence type="ECO:0000256" key="1">
    <source>
        <dbReference type="SAM" id="MobiDB-lite"/>
    </source>
</evidence>
<feature type="region of interest" description="Disordered" evidence="1">
    <location>
        <begin position="159"/>
        <end position="192"/>
    </location>
</feature>